<name>A0A853F385_9GAMM</name>
<feature type="transmembrane region" description="Helical" evidence="1">
    <location>
        <begin position="32"/>
        <end position="51"/>
    </location>
</feature>
<sequence>MNTTNTNTLQTYPQVQAIEPTEKMQWQQEKQLALRVYSGLIMVIGGGMAAYSDINHISDTMTIVGAVMFFVGAIAMSINIHSSQYLTNDQRNFQKQEDKEFWEGRISGIGPYGHLKH</sequence>
<keyword evidence="1" id="KW-1133">Transmembrane helix</keyword>
<reference evidence="2 3" key="1">
    <citation type="submission" date="2020-05" db="EMBL/GenBank/DDBJ databases">
        <title>Horizontal transmission and recombination maintain forever young bacterial symbiont genomes.</title>
        <authorList>
            <person name="Russell S.L."/>
            <person name="Pepper-Tunick E."/>
            <person name="Svedberg J."/>
            <person name="Byrne A."/>
            <person name="Ruelas Castillo J."/>
            <person name="Vollmers C."/>
            <person name="Beinart R.A."/>
            <person name="Corbett-Detig R."/>
        </authorList>
    </citation>
    <scope>NUCLEOTIDE SEQUENCE [LARGE SCALE GENOMIC DNA]</scope>
    <source>
        <strain evidence="2">455</strain>
    </source>
</reference>
<proteinExistence type="predicted"/>
<feature type="transmembrane region" description="Helical" evidence="1">
    <location>
        <begin position="63"/>
        <end position="81"/>
    </location>
</feature>
<organism evidence="2 3">
    <name type="scientific">Candidatus Thiodubiliella endoseptemdiera</name>
    <dbReference type="NCBI Taxonomy" id="2738886"/>
    <lineage>
        <taxon>Bacteria</taxon>
        <taxon>Pseudomonadati</taxon>
        <taxon>Pseudomonadota</taxon>
        <taxon>Gammaproteobacteria</taxon>
        <taxon>Candidatus Pseudothioglobaceae</taxon>
        <taxon>Candidatus Thiodubiliella</taxon>
    </lineage>
</organism>
<comment type="caution">
    <text evidence="2">The sequence shown here is derived from an EMBL/GenBank/DDBJ whole genome shotgun (WGS) entry which is preliminary data.</text>
</comment>
<evidence type="ECO:0000256" key="1">
    <source>
        <dbReference type="SAM" id="Phobius"/>
    </source>
</evidence>
<evidence type="ECO:0000313" key="2">
    <source>
        <dbReference type="EMBL" id="NYT27867.1"/>
    </source>
</evidence>
<keyword evidence="1" id="KW-0812">Transmembrane</keyword>
<gene>
    <name evidence="2" type="ORF">H0A76_08215</name>
</gene>
<protein>
    <submittedName>
        <fullName evidence="2">Uncharacterized protein</fullName>
    </submittedName>
</protein>
<dbReference type="EMBL" id="JACCHT010000002">
    <property type="protein sequence ID" value="NYT27867.1"/>
    <property type="molecule type" value="Genomic_DNA"/>
</dbReference>
<dbReference type="AlphaFoldDB" id="A0A853F385"/>
<dbReference type="Proteomes" id="UP000568751">
    <property type="component" value="Unassembled WGS sequence"/>
</dbReference>
<accession>A0A853F385</accession>
<evidence type="ECO:0000313" key="3">
    <source>
        <dbReference type="Proteomes" id="UP000568751"/>
    </source>
</evidence>
<keyword evidence="1" id="KW-0472">Membrane</keyword>